<name>A0ABN8I8D5_9NEOP</name>
<reference evidence="2" key="1">
    <citation type="submission" date="2022-03" db="EMBL/GenBank/DDBJ databases">
        <authorList>
            <person name="Martin H S."/>
        </authorList>
    </citation>
    <scope>NUCLEOTIDE SEQUENCE</scope>
</reference>
<evidence type="ECO:0000313" key="3">
    <source>
        <dbReference type="Proteomes" id="UP000837857"/>
    </source>
</evidence>
<accession>A0ABN8I8D5</accession>
<gene>
    <name evidence="2" type="ORF">IPOD504_LOCUS6526</name>
</gene>
<protein>
    <submittedName>
        <fullName evidence="2">Uncharacterized protein</fullName>
    </submittedName>
</protein>
<organism evidence="2 3">
    <name type="scientific">Iphiclides podalirius</name>
    <name type="common">scarce swallowtail</name>
    <dbReference type="NCBI Taxonomy" id="110791"/>
    <lineage>
        <taxon>Eukaryota</taxon>
        <taxon>Metazoa</taxon>
        <taxon>Ecdysozoa</taxon>
        <taxon>Arthropoda</taxon>
        <taxon>Hexapoda</taxon>
        <taxon>Insecta</taxon>
        <taxon>Pterygota</taxon>
        <taxon>Neoptera</taxon>
        <taxon>Endopterygota</taxon>
        <taxon>Lepidoptera</taxon>
        <taxon>Glossata</taxon>
        <taxon>Ditrysia</taxon>
        <taxon>Papilionoidea</taxon>
        <taxon>Papilionidae</taxon>
        <taxon>Papilioninae</taxon>
        <taxon>Iphiclides</taxon>
    </lineage>
</organism>
<keyword evidence="3" id="KW-1185">Reference proteome</keyword>
<feature type="non-terminal residue" evidence="2">
    <location>
        <position position="1"/>
    </location>
</feature>
<evidence type="ECO:0000313" key="2">
    <source>
        <dbReference type="EMBL" id="CAH2048995.1"/>
    </source>
</evidence>
<proteinExistence type="predicted"/>
<feature type="region of interest" description="Disordered" evidence="1">
    <location>
        <begin position="109"/>
        <end position="148"/>
    </location>
</feature>
<feature type="compositionally biased region" description="Polar residues" evidence="1">
    <location>
        <begin position="122"/>
        <end position="133"/>
    </location>
</feature>
<dbReference type="EMBL" id="OW152831">
    <property type="protein sequence ID" value="CAH2048995.1"/>
    <property type="molecule type" value="Genomic_DNA"/>
</dbReference>
<dbReference type="Proteomes" id="UP000837857">
    <property type="component" value="Chromosome 19"/>
</dbReference>
<evidence type="ECO:0000256" key="1">
    <source>
        <dbReference type="SAM" id="MobiDB-lite"/>
    </source>
</evidence>
<sequence>MASLFRYVSLTIVASRLSLYGNGIGNERSFLFLRLADINFLSRKINEKITPYEVTSLLRKTINNVSPISKGESIFRATGIYPINPDVFSEEDFLPAELLQSETTAIQNYDESDAIDDPASGQGESSITGTSMIVGSLKPPSPPPTSSAVDYLGPGLRAGICLRLVLDFVLSSLPTR</sequence>